<comment type="similarity">
    <text evidence="1 3">Belongs to the enoyl-CoA hydratase/isomerase family.</text>
</comment>
<dbReference type="InterPro" id="IPR029045">
    <property type="entry name" value="ClpP/crotonase-like_dom_sf"/>
</dbReference>
<dbReference type="RefSeq" id="WP_058117053.1">
    <property type="nucleotide sequence ID" value="NZ_CP011307.1"/>
</dbReference>
<dbReference type="KEGG" id="ibu:IB211_00610"/>
<dbReference type="CDD" id="cd06558">
    <property type="entry name" value="crotonase-like"/>
    <property type="match status" value="1"/>
</dbReference>
<accession>A0A0S2W0Y5</accession>
<dbReference type="GO" id="GO:0004300">
    <property type="term" value="F:enoyl-CoA hydratase activity"/>
    <property type="evidence" value="ECO:0007669"/>
    <property type="project" value="UniProtKB-EC"/>
</dbReference>
<dbReference type="STRING" id="1297617.IB211_00610"/>
<dbReference type="EMBL" id="CP011307">
    <property type="protein sequence ID" value="ALP93005.1"/>
    <property type="molecule type" value="Genomic_DNA"/>
</dbReference>
<dbReference type="PANTHER" id="PTHR11941">
    <property type="entry name" value="ENOYL-COA HYDRATASE-RELATED"/>
    <property type="match status" value="1"/>
</dbReference>
<dbReference type="EC" id="4.2.1.17" evidence="4"/>
<dbReference type="PANTHER" id="PTHR11941:SF54">
    <property type="entry name" value="ENOYL-COA HYDRATASE, MITOCHONDRIAL"/>
    <property type="match status" value="1"/>
</dbReference>
<reference evidence="5" key="2">
    <citation type="submission" date="2015-04" db="EMBL/GenBank/DDBJ databases">
        <title>A butyrogenic pathway from the amino acid lysine in a human gut commensal.</title>
        <authorList>
            <person name="de Vos W.M."/>
            <person name="Bui N.T.P."/>
            <person name="Plugge C.M."/>
            <person name="Ritari J."/>
        </authorList>
    </citation>
    <scope>NUCLEOTIDE SEQUENCE [LARGE SCALE GENOMIC DNA]</scope>
    <source>
        <strain evidence="5">AF211</strain>
    </source>
</reference>
<dbReference type="PROSITE" id="PS00166">
    <property type="entry name" value="ENOYL_COA_HYDRATASE"/>
    <property type="match status" value="1"/>
</dbReference>
<keyword evidence="5" id="KW-1185">Reference proteome</keyword>
<evidence type="ECO:0000313" key="5">
    <source>
        <dbReference type="Proteomes" id="UP000064844"/>
    </source>
</evidence>
<dbReference type="AlphaFoldDB" id="A0A0S2W0Y5"/>
<dbReference type="eggNOG" id="COG1024">
    <property type="taxonomic scope" value="Bacteria"/>
</dbReference>
<dbReference type="Proteomes" id="UP000064844">
    <property type="component" value="Chromosome"/>
</dbReference>
<gene>
    <name evidence="4" type="ORF">IB211_00610</name>
</gene>
<dbReference type="Gene3D" id="1.10.12.10">
    <property type="entry name" value="Lyase 2-enoyl-coa Hydratase, Chain A, domain 2"/>
    <property type="match status" value="1"/>
</dbReference>
<proteinExistence type="inferred from homology"/>
<dbReference type="InterPro" id="IPR001753">
    <property type="entry name" value="Enoyl-CoA_hydra/iso"/>
</dbReference>
<dbReference type="SUPFAM" id="SSF52096">
    <property type="entry name" value="ClpP/crotonase"/>
    <property type="match status" value="1"/>
</dbReference>
<evidence type="ECO:0000256" key="2">
    <source>
        <dbReference type="ARBA" id="ARBA00023239"/>
    </source>
</evidence>
<name>A0A0S2W0Y5_9FIRM</name>
<evidence type="ECO:0000313" key="4">
    <source>
        <dbReference type="EMBL" id="ALP93005.1"/>
    </source>
</evidence>
<dbReference type="Pfam" id="PF00378">
    <property type="entry name" value="ECH_1"/>
    <property type="match status" value="1"/>
</dbReference>
<reference evidence="4 5" key="1">
    <citation type="journal article" date="2015" name="Nat. Commun.">
        <title>Production of butyrate from lysine and the Amadori product fructoselysine by a human gut commensal.</title>
        <authorList>
            <person name="Bui T.P."/>
            <person name="Ritari J."/>
            <person name="Boeren S."/>
            <person name="de Waard P."/>
            <person name="Plugge C.M."/>
            <person name="de Vos W.M."/>
        </authorList>
    </citation>
    <scope>NUCLEOTIDE SEQUENCE [LARGE SCALE GENOMIC DNA]</scope>
    <source>
        <strain evidence="4 5">AF211</strain>
    </source>
</reference>
<keyword evidence="2 4" id="KW-0456">Lyase</keyword>
<organism evidence="4 5">
    <name type="scientific">Intestinimonas butyriciproducens</name>
    <dbReference type="NCBI Taxonomy" id="1297617"/>
    <lineage>
        <taxon>Bacteria</taxon>
        <taxon>Bacillati</taxon>
        <taxon>Bacillota</taxon>
        <taxon>Clostridia</taxon>
        <taxon>Eubacteriales</taxon>
        <taxon>Intestinimonas</taxon>
    </lineage>
</organism>
<sequence length="256" mass="27949">MSYQYLEYKNDQGTAWVTINRPEQRNALNRETLLELIDVFQEIDKDDSVRVAILTGAGKVFVGGADLKELSVMSALDYLDYGNLYNVLNRLIRENSKPVIGAVNGHALGGGNVLVLSCDIIVASERAKFAVPEINLGIFGGASVLPRIVGRYQAAEMVLFGEAYTAQRGYELGIVNKVVAPEEVVSTAAALAESIKAKSPLAVRMAKRALTVGNQYEPGAASEMQLPLMSLLYSGHDQKEGMQAFFEKREPQYTGR</sequence>
<dbReference type="InterPro" id="IPR018376">
    <property type="entry name" value="Enoyl-CoA_hyd/isom_CS"/>
</dbReference>
<dbReference type="Gene3D" id="3.90.226.10">
    <property type="entry name" value="2-enoyl-CoA Hydratase, Chain A, domain 1"/>
    <property type="match status" value="1"/>
</dbReference>
<protein>
    <submittedName>
        <fullName evidence="4">Enoyl-CoA hydratase</fullName>
        <ecNumber evidence="4">4.2.1.17</ecNumber>
    </submittedName>
</protein>
<evidence type="ECO:0000256" key="1">
    <source>
        <dbReference type="ARBA" id="ARBA00005254"/>
    </source>
</evidence>
<dbReference type="InterPro" id="IPR014748">
    <property type="entry name" value="Enoyl-CoA_hydra_C"/>
</dbReference>
<evidence type="ECO:0000256" key="3">
    <source>
        <dbReference type="RuleBase" id="RU003707"/>
    </source>
</evidence>
<dbReference type="GO" id="GO:0006635">
    <property type="term" value="P:fatty acid beta-oxidation"/>
    <property type="evidence" value="ECO:0007669"/>
    <property type="project" value="TreeGrafter"/>
</dbReference>